<dbReference type="InterPro" id="IPR050285">
    <property type="entry name" value="STE20_Ser/Thr_kinase"/>
</dbReference>
<organism evidence="5 6">
    <name type="scientific">Lottia gigantea</name>
    <name type="common">Giant owl limpet</name>
    <dbReference type="NCBI Taxonomy" id="225164"/>
    <lineage>
        <taxon>Eukaryota</taxon>
        <taxon>Metazoa</taxon>
        <taxon>Spiralia</taxon>
        <taxon>Lophotrochozoa</taxon>
        <taxon>Mollusca</taxon>
        <taxon>Gastropoda</taxon>
        <taxon>Patellogastropoda</taxon>
        <taxon>Lottioidea</taxon>
        <taxon>Lottiidae</taxon>
        <taxon>Lottia</taxon>
    </lineage>
</organism>
<dbReference type="GO" id="GO:0005737">
    <property type="term" value="C:cytoplasm"/>
    <property type="evidence" value="ECO:0007669"/>
    <property type="project" value="TreeGrafter"/>
</dbReference>
<dbReference type="AlphaFoldDB" id="V4B1F5"/>
<dbReference type="Pfam" id="PF00069">
    <property type="entry name" value="Pkinase"/>
    <property type="match status" value="2"/>
</dbReference>
<dbReference type="SMART" id="SM00220">
    <property type="entry name" value="S_TKc"/>
    <property type="match status" value="1"/>
</dbReference>
<dbReference type="InterPro" id="IPR017441">
    <property type="entry name" value="Protein_kinase_ATP_BS"/>
</dbReference>
<dbReference type="GO" id="GO:0005524">
    <property type="term" value="F:ATP binding"/>
    <property type="evidence" value="ECO:0007669"/>
    <property type="project" value="UniProtKB-UniRule"/>
</dbReference>
<feature type="domain" description="Protein kinase" evidence="4">
    <location>
        <begin position="816"/>
        <end position="1045"/>
    </location>
</feature>
<feature type="compositionally biased region" description="Low complexity" evidence="3">
    <location>
        <begin position="477"/>
        <end position="492"/>
    </location>
</feature>
<dbReference type="RefSeq" id="XP_009048191.1">
    <property type="nucleotide sequence ID" value="XM_009049943.1"/>
</dbReference>
<dbReference type="PROSITE" id="PS50011">
    <property type="entry name" value="PROTEIN_KINASE_DOM"/>
    <property type="match status" value="2"/>
</dbReference>
<sequence length="1045" mass="119347">MKNIKHKVVIKEFHHHGVSWEDIELEAQILSYLKGQDITPNFLGVLTPRKKSRNYSLVQEYYGHGNVEDIYLEYDLPPDAWIIICKNICKSLFQIHCNHILFNDLKSDNILVDLNTLDIRFIDFGMATFRKGMRFEGCSGSLGECLFYAPEVREGCFSTPQSDIYSLGFLFKQIIKRANVYQLFPLYNSCTKIQAIDRPTLPEIMDYYFVANELKKKKKRKKELDSDIRLEPATYQPARQIQDGNQRVLEYLLALIHQGLRRSIILSRDSIPNLPEGQKELQNTMRRAEGSHISIASDFWQRMMLNSEIMDVYYQSKILNSPNEERMKNSDGFQPSLIQQNLQCFNSLRLKALKVMQSNALTRSTVSGYSSDLLQNTHQYRISSNTGTGDIPGISKVVPKKIRFLIVSYHSEPICEQLDTSTQMVGSVSVTPKTQTVPSEFTEAATQTLSNHSEAATQTSYNWLPVATEVSATTISTSIQTSSSDVSDASRSPDSGLHAVSVNGTSSQQQFSEDKIMVNFQKFKDALDSMHESLKASIEQLKQDVDRFANSRSIEYIRSSSDLFDPVNIKYNTPLDTEDWYSAKDDFYSTSTNNYSYDKSNADTPEYFYSITDSSTDLSATSSYQTLESYNSDESEFYSFKSSYESNRSYKSDKSEYISFKSPDKSSTSYAHYYSIDSDYDSSSNQHFLSPTDANEHSISLQQNQDIISSHHTSVDVHYANSSNNDTSSCEHDTINNEDYSSFEKEFDIRNLVTINSFGHFSLDNSTMLSMFGFDPRNSPFVPCGYIDIGHLPETLNSIVLQDIKRSDIRYEINDDNSYNEIGRGSFGVVYLASMKNIKNKVVIKEFHHHGVSWEDIEREAQILSYLKGQDITPNFLGVLTPRKKSRNYSLVQEYYGHGNVEDIYLEYDLPPDAWIIICKNICKSLFQIHCNHILFNDLKSDNILVDLNTLDIRFIDFGMATFRKGMRFEGCSGSLGECLFYAPEVREGCFSTPQSDIYSLGFLFKQIIKRANVYQLFPLYNSCTKIQAIDRPTLPEIIEILDTL</sequence>
<feature type="coiled-coil region" evidence="2">
    <location>
        <begin position="524"/>
        <end position="551"/>
    </location>
</feature>
<name>V4B1F5_LOTGI</name>
<dbReference type="GO" id="GO:0004674">
    <property type="term" value="F:protein serine/threonine kinase activity"/>
    <property type="evidence" value="ECO:0007669"/>
    <property type="project" value="TreeGrafter"/>
</dbReference>
<proteinExistence type="predicted"/>
<keyword evidence="1" id="KW-0547">Nucleotide-binding</keyword>
<keyword evidence="2" id="KW-0175">Coiled coil</keyword>
<dbReference type="Proteomes" id="UP000030746">
    <property type="component" value="Unassembled WGS sequence"/>
</dbReference>
<dbReference type="InterPro" id="IPR000719">
    <property type="entry name" value="Prot_kinase_dom"/>
</dbReference>
<evidence type="ECO:0000256" key="1">
    <source>
        <dbReference type="PROSITE-ProRule" id="PRU10141"/>
    </source>
</evidence>
<evidence type="ECO:0000313" key="6">
    <source>
        <dbReference type="Proteomes" id="UP000030746"/>
    </source>
</evidence>
<dbReference type="SUPFAM" id="SSF56112">
    <property type="entry name" value="Protein kinase-like (PK-like)"/>
    <property type="match status" value="2"/>
</dbReference>
<dbReference type="GO" id="GO:0000165">
    <property type="term" value="P:MAPK cascade"/>
    <property type="evidence" value="ECO:0007669"/>
    <property type="project" value="TreeGrafter"/>
</dbReference>
<dbReference type="HOGENOM" id="CLU_010875_0_0_1"/>
<keyword evidence="1" id="KW-0067">ATP-binding</keyword>
<evidence type="ECO:0000256" key="2">
    <source>
        <dbReference type="SAM" id="Coils"/>
    </source>
</evidence>
<evidence type="ECO:0000313" key="5">
    <source>
        <dbReference type="EMBL" id="ESP01141.1"/>
    </source>
</evidence>
<reference evidence="5 6" key="1">
    <citation type="journal article" date="2013" name="Nature">
        <title>Insights into bilaterian evolution from three spiralian genomes.</title>
        <authorList>
            <person name="Simakov O."/>
            <person name="Marletaz F."/>
            <person name="Cho S.J."/>
            <person name="Edsinger-Gonzales E."/>
            <person name="Havlak P."/>
            <person name="Hellsten U."/>
            <person name="Kuo D.H."/>
            <person name="Larsson T."/>
            <person name="Lv J."/>
            <person name="Arendt D."/>
            <person name="Savage R."/>
            <person name="Osoegawa K."/>
            <person name="de Jong P."/>
            <person name="Grimwood J."/>
            <person name="Chapman J.A."/>
            <person name="Shapiro H."/>
            <person name="Aerts A."/>
            <person name="Otillar R.P."/>
            <person name="Terry A.Y."/>
            <person name="Boore J.L."/>
            <person name="Grigoriev I.V."/>
            <person name="Lindberg D.R."/>
            <person name="Seaver E.C."/>
            <person name="Weisblat D.A."/>
            <person name="Putnam N.H."/>
            <person name="Rokhsar D.S."/>
        </authorList>
    </citation>
    <scope>NUCLEOTIDE SEQUENCE [LARGE SCALE GENOMIC DNA]</scope>
</reference>
<dbReference type="KEGG" id="lgi:LOTGIDRAFT_172770"/>
<dbReference type="CDD" id="cd00180">
    <property type="entry name" value="PKc"/>
    <property type="match status" value="2"/>
</dbReference>
<feature type="binding site" evidence="1">
    <location>
        <position position="845"/>
    </location>
    <ligand>
        <name>ATP</name>
        <dbReference type="ChEBI" id="CHEBI:30616"/>
    </ligand>
</feature>
<evidence type="ECO:0000256" key="3">
    <source>
        <dbReference type="SAM" id="MobiDB-lite"/>
    </source>
</evidence>
<dbReference type="EMBL" id="KB200538">
    <property type="protein sequence ID" value="ESP01141.1"/>
    <property type="molecule type" value="Genomic_DNA"/>
</dbReference>
<dbReference type="GeneID" id="20242180"/>
<dbReference type="GO" id="GO:0043408">
    <property type="term" value="P:regulation of MAPK cascade"/>
    <property type="evidence" value="ECO:0007669"/>
    <property type="project" value="TreeGrafter"/>
</dbReference>
<dbReference type="PANTHER" id="PTHR48015:SF40">
    <property type="entry name" value="SERINE_THREONINE-PROTEIN KINASE DST1-LIKE"/>
    <property type="match status" value="1"/>
</dbReference>
<feature type="region of interest" description="Disordered" evidence="3">
    <location>
        <begin position="477"/>
        <end position="508"/>
    </location>
</feature>
<gene>
    <name evidence="5" type="ORF">LOTGIDRAFT_172770</name>
</gene>
<protein>
    <recommendedName>
        <fullName evidence="4">Protein kinase domain-containing protein</fullName>
    </recommendedName>
</protein>
<keyword evidence="6" id="KW-1185">Reference proteome</keyword>
<feature type="domain" description="Protein kinase" evidence="4">
    <location>
        <begin position="1"/>
        <end position="252"/>
    </location>
</feature>
<dbReference type="GO" id="GO:0048812">
    <property type="term" value="P:neuron projection morphogenesis"/>
    <property type="evidence" value="ECO:0007669"/>
    <property type="project" value="TreeGrafter"/>
</dbReference>
<evidence type="ECO:0000259" key="4">
    <source>
        <dbReference type="PROSITE" id="PS50011"/>
    </source>
</evidence>
<accession>V4B1F5</accession>
<dbReference type="STRING" id="225164.V4B1F5"/>
<dbReference type="CTD" id="20242180"/>
<dbReference type="PANTHER" id="PTHR48015">
    <property type="entry name" value="SERINE/THREONINE-PROTEIN KINASE TAO"/>
    <property type="match status" value="1"/>
</dbReference>
<dbReference type="OrthoDB" id="6097776at2759"/>
<dbReference type="PROSITE" id="PS00107">
    <property type="entry name" value="PROTEIN_KINASE_ATP"/>
    <property type="match status" value="1"/>
</dbReference>
<dbReference type="Gene3D" id="1.10.510.10">
    <property type="entry name" value="Transferase(Phosphotransferase) domain 1"/>
    <property type="match status" value="2"/>
</dbReference>
<dbReference type="InterPro" id="IPR011009">
    <property type="entry name" value="Kinase-like_dom_sf"/>
</dbReference>